<evidence type="ECO:0000256" key="1">
    <source>
        <dbReference type="ARBA" id="ARBA00004340"/>
    </source>
</evidence>
<evidence type="ECO:0000256" key="3">
    <source>
        <dbReference type="ARBA" id="ARBA00010400"/>
    </source>
</evidence>
<dbReference type="GO" id="GO:0005576">
    <property type="term" value="C:extracellular region"/>
    <property type="evidence" value="ECO:0007669"/>
    <property type="project" value="UniProtKB-SubCell"/>
</dbReference>
<feature type="domain" description="RxLR effector PexRD54 WY" evidence="7">
    <location>
        <begin position="131"/>
        <end position="166"/>
    </location>
</feature>
<evidence type="ECO:0000259" key="7">
    <source>
        <dbReference type="Pfam" id="PF22748"/>
    </source>
</evidence>
<comment type="subcellular location">
    <subcellularLocation>
        <location evidence="1">Host cell</location>
    </subcellularLocation>
    <subcellularLocation>
        <location evidence="2">Secreted</location>
    </subcellularLocation>
</comment>
<accession>A0A225V7T5</accession>
<dbReference type="GO" id="GO:0043657">
    <property type="term" value="C:host cell"/>
    <property type="evidence" value="ECO:0007669"/>
    <property type="project" value="UniProtKB-SubCell"/>
</dbReference>
<feature type="domain" description="RxLR effector PexRD54 WY" evidence="7">
    <location>
        <begin position="416"/>
        <end position="451"/>
    </location>
</feature>
<organism evidence="8 9">
    <name type="scientific">Phytophthora megakarya</name>
    <dbReference type="NCBI Taxonomy" id="4795"/>
    <lineage>
        <taxon>Eukaryota</taxon>
        <taxon>Sar</taxon>
        <taxon>Stramenopiles</taxon>
        <taxon>Oomycota</taxon>
        <taxon>Peronosporomycetes</taxon>
        <taxon>Peronosporales</taxon>
        <taxon>Peronosporaceae</taxon>
        <taxon>Phytophthora</taxon>
    </lineage>
</organism>
<gene>
    <name evidence="8" type="ORF">PHMEG_00027747</name>
</gene>
<dbReference type="Proteomes" id="UP000198211">
    <property type="component" value="Unassembled WGS sequence"/>
</dbReference>
<proteinExistence type="inferred from homology"/>
<evidence type="ECO:0000256" key="4">
    <source>
        <dbReference type="ARBA" id="ARBA00022525"/>
    </source>
</evidence>
<dbReference type="Pfam" id="PF22748">
    <property type="entry name" value="PexRD54_WY"/>
    <property type="match status" value="2"/>
</dbReference>
<dbReference type="InterPro" id="IPR054463">
    <property type="entry name" value="PexRD54_WY"/>
</dbReference>
<reference evidence="9" key="1">
    <citation type="submission" date="2017-03" db="EMBL/GenBank/DDBJ databases">
        <title>Phytopthora megakarya and P. palmivora, two closely related causual agents of cacao black pod achieved similar genome size and gene model numbers by different mechanisms.</title>
        <authorList>
            <person name="Ali S."/>
            <person name="Shao J."/>
            <person name="Larry D.J."/>
            <person name="Kronmiller B."/>
            <person name="Shen D."/>
            <person name="Strem M.D."/>
            <person name="Melnick R.L."/>
            <person name="Guiltinan M.J."/>
            <person name="Tyler B.M."/>
            <person name="Meinhardt L.W."/>
            <person name="Bailey B.A."/>
        </authorList>
    </citation>
    <scope>NUCLEOTIDE SEQUENCE [LARGE SCALE GENOMIC DNA]</scope>
    <source>
        <strain evidence="9">zdho120</strain>
    </source>
</reference>
<keyword evidence="9" id="KW-1185">Reference proteome</keyword>
<sequence>MMETKNRKFQRISWRSNYKTVKSSLRIMRFHYAVVLATLLCVGVLQSFLGAPGRFDSVYAASVDESNAPSKPLLRPNDAVDDEERGGVSTFAIEKVANTISNPASHRWFSNGETMNENFMKQYATNLKGMLKENKSPTEVFKRFELDKAGDTVLTNPLFGPWLKYVQYFNRENPSNKFCLIAALPHAFNKPSNWNKMLALAMKDPRTVKYANIVNAERFKVWLNHEKTPRYTFSYLVAPYTKIEDNLLASQAFKIWTKYLNDFNKMYPDRSTNMIDAFRIYYKDIEMARIVAVGKSNVKTEALATDLERLLLKTWLRELKSPNDVSKIMNVETSSPMMQIYRKRYDWAHTEAGDKLFDSPRKWKEYLNYYYKVKNPATDEATISILVNRYGDEALAKMVAHSGDSRSLSNLRDALIKNWLDKQKTPAEISKLLHLDNAGEKLLETPEMKLWKLFKWHAKNQKKNAPK</sequence>
<dbReference type="EMBL" id="NBNE01007207">
    <property type="protein sequence ID" value="OWZ00958.1"/>
    <property type="molecule type" value="Genomic_DNA"/>
</dbReference>
<keyword evidence="4" id="KW-0964">Secreted</keyword>
<keyword evidence="5" id="KW-0732">Signal</keyword>
<evidence type="ECO:0000256" key="2">
    <source>
        <dbReference type="ARBA" id="ARBA00004613"/>
    </source>
</evidence>
<dbReference type="AlphaFoldDB" id="A0A225V7T5"/>
<comment type="caution">
    <text evidence="8">The sequence shown here is derived from an EMBL/GenBank/DDBJ whole genome shotgun (WGS) entry which is preliminary data.</text>
</comment>
<evidence type="ECO:0000313" key="8">
    <source>
        <dbReference type="EMBL" id="OWZ00958.1"/>
    </source>
</evidence>
<evidence type="ECO:0000256" key="6">
    <source>
        <dbReference type="ARBA" id="ARBA00023026"/>
    </source>
</evidence>
<protein>
    <submittedName>
        <fullName evidence="8">Avirulence (Avh) protein</fullName>
    </submittedName>
</protein>
<evidence type="ECO:0000256" key="5">
    <source>
        <dbReference type="ARBA" id="ARBA00022729"/>
    </source>
</evidence>
<name>A0A225V7T5_9STRA</name>
<evidence type="ECO:0000313" key="9">
    <source>
        <dbReference type="Proteomes" id="UP000198211"/>
    </source>
</evidence>
<comment type="similarity">
    <text evidence="3">Belongs to the RxLR effector family.</text>
</comment>
<keyword evidence="6" id="KW-0843">Virulence</keyword>
<dbReference type="OrthoDB" id="145139at2759"/>